<evidence type="ECO:0000313" key="1">
    <source>
        <dbReference type="EMBL" id="EEF13641.1"/>
    </source>
</evidence>
<protein>
    <submittedName>
        <fullName evidence="1">Uncharacterized protein</fullName>
    </submittedName>
</protein>
<gene>
    <name evidence="1" type="ORF">CAMRE0001_0499</name>
</gene>
<dbReference type="Proteomes" id="UP000003082">
    <property type="component" value="Unassembled WGS sequence"/>
</dbReference>
<name>B9D2X6_CAMRE</name>
<reference evidence="1 2" key="1">
    <citation type="submission" date="2008-08" db="EMBL/GenBank/DDBJ databases">
        <authorList>
            <person name="Madupu R."/>
            <person name="Durkin A.S."/>
            <person name="Torralba M."/>
            <person name="Methe B."/>
            <person name="Sutton G.G."/>
            <person name="Strausberg R.L."/>
            <person name="Nelson K.E."/>
        </authorList>
    </citation>
    <scope>NUCLEOTIDE SEQUENCE [LARGE SCALE GENOMIC DNA]</scope>
    <source>
        <strain evidence="1 2">RM3267</strain>
    </source>
</reference>
<dbReference type="EMBL" id="ACFU01000016">
    <property type="protein sequence ID" value="EEF13641.1"/>
    <property type="molecule type" value="Genomic_DNA"/>
</dbReference>
<accession>B9D2X6</accession>
<dbReference type="AlphaFoldDB" id="B9D2X6"/>
<organism evidence="1 2">
    <name type="scientific">Campylobacter rectus RM3267</name>
    <dbReference type="NCBI Taxonomy" id="553218"/>
    <lineage>
        <taxon>Bacteria</taxon>
        <taxon>Pseudomonadati</taxon>
        <taxon>Campylobacterota</taxon>
        <taxon>Epsilonproteobacteria</taxon>
        <taxon>Campylobacterales</taxon>
        <taxon>Campylobacteraceae</taxon>
        <taxon>Campylobacter</taxon>
    </lineage>
</organism>
<sequence>MLKDSGTKASFYAVFGGCQKYRDEHRKGRSKCKFDRHLINSRKNLYISVASSPAYQNRDCKIYPKNKPKRL</sequence>
<comment type="caution">
    <text evidence="1">The sequence shown here is derived from an EMBL/GenBank/DDBJ whole genome shotgun (WGS) entry which is preliminary data.</text>
</comment>
<keyword evidence="2" id="KW-1185">Reference proteome</keyword>
<evidence type="ECO:0000313" key="2">
    <source>
        <dbReference type="Proteomes" id="UP000003082"/>
    </source>
</evidence>
<proteinExistence type="predicted"/>